<protein>
    <submittedName>
        <fullName evidence="3">Uncharacterized protein</fullName>
    </submittedName>
</protein>
<feature type="chain" id="PRO_5036698503" evidence="1">
    <location>
        <begin position="22"/>
        <end position="300"/>
    </location>
</feature>
<accession>A0A914KK97</accession>
<dbReference type="WBParaSite" id="Minc3s00030g01829">
    <property type="protein sequence ID" value="Minc3s00030g01829"/>
    <property type="gene ID" value="Minc3s00030g01829"/>
</dbReference>
<sequence>MVFYSIYIIAQIIIFVNQVNANPAPNKPLTHEIFQKEIASSHKNKSGYVCKKVEVGLDYCNCVYNGQLPKNFKFPNPDSADFTKIVTMPVCGNPFFDNMKLCSFAHFFNDTYPTNAHKESKHNPMFVILDGCATCSKGGKITGLSLTHFEASGGFFSKCSEEHEYTAIRVGDLGIKMPASKDIDLHTAKITLPAIMQHRQCGNIFNIYEASNKYEEMKLHIEHNCGGTKTTMKINLPTVDINDFKDRVAELRGLLINLDDGTLKQYTRKGNSFQLNNTIAGKWMDPKLKCSTSSSACVLN</sequence>
<proteinExistence type="predicted"/>
<evidence type="ECO:0000313" key="2">
    <source>
        <dbReference type="Proteomes" id="UP000887563"/>
    </source>
</evidence>
<evidence type="ECO:0000313" key="3">
    <source>
        <dbReference type="WBParaSite" id="Minc3s00030g01829"/>
    </source>
</evidence>
<keyword evidence="2" id="KW-1185">Reference proteome</keyword>
<organism evidence="2 3">
    <name type="scientific">Meloidogyne incognita</name>
    <name type="common">Southern root-knot nematode worm</name>
    <name type="synonym">Oxyuris incognita</name>
    <dbReference type="NCBI Taxonomy" id="6306"/>
    <lineage>
        <taxon>Eukaryota</taxon>
        <taxon>Metazoa</taxon>
        <taxon>Ecdysozoa</taxon>
        <taxon>Nematoda</taxon>
        <taxon>Chromadorea</taxon>
        <taxon>Rhabditida</taxon>
        <taxon>Tylenchina</taxon>
        <taxon>Tylenchomorpha</taxon>
        <taxon>Tylenchoidea</taxon>
        <taxon>Meloidogynidae</taxon>
        <taxon>Meloidogyninae</taxon>
        <taxon>Meloidogyne</taxon>
        <taxon>Meloidogyne incognita group</taxon>
    </lineage>
</organism>
<feature type="signal peptide" evidence="1">
    <location>
        <begin position="1"/>
        <end position="21"/>
    </location>
</feature>
<evidence type="ECO:0000256" key="1">
    <source>
        <dbReference type="SAM" id="SignalP"/>
    </source>
</evidence>
<name>A0A914KK97_MELIC</name>
<keyword evidence="1" id="KW-0732">Signal</keyword>
<dbReference type="Proteomes" id="UP000887563">
    <property type="component" value="Unplaced"/>
</dbReference>
<dbReference type="AlphaFoldDB" id="A0A914KK97"/>
<reference evidence="3" key="1">
    <citation type="submission" date="2022-11" db="UniProtKB">
        <authorList>
            <consortium name="WormBaseParasite"/>
        </authorList>
    </citation>
    <scope>IDENTIFICATION</scope>
</reference>